<evidence type="ECO:0000256" key="3">
    <source>
        <dbReference type="ARBA" id="ARBA00006120"/>
    </source>
</evidence>
<evidence type="ECO:0000256" key="9">
    <source>
        <dbReference type="ARBA" id="ARBA00023163"/>
    </source>
</evidence>
<evidence type="ECO:0000256" key="7">
    <source>
        <dbReference type="ARBA" id="ARBA00022884"/>
    </source>
</evidence>
<keyword evidence="10" id="KW-0539">Nucleus</keyword>
<evidence type="ECO:0000256" key="2">
    <source>
        <dbReference type="ARBA" id="ARBA00004286"/>
    </source>
</evidence>
<evidence type="ECO:0000259" key="13">
    <source>
        <dbReference type="PROSITE" id="PS50102"/>
    </source>
</evidence>
<feature type="region of interest" description="Disordered" evidence="12">
    <location>
        <begin position="86"/>
        <end position="114"/>
    </location>
</feature>
<evidence type="ECO:0000256" key="8">
    <source>
        <dbReference type="ARBA" id="ARBA00023015"/>
    </source>
</evidence>
<feature type="region of interest" description="Disordered" evidence="12">
    <location>
        <begin position="220"/>
        <end position="362"/>
    </location>
</feature>
<dbReference type="Gene3D" id="3.30.70.330">
    <property type="match status" value="1"/>
</dbReference>
<keyword evidence="7 11" id="KW-0694">RNA-binding</keyword>
<comment type="caution">
    <text evidence="14">The sequence shown here is derived from an EMBL/GenBank/DDBJ whole genome shotgun (WGS) entry which is preliminary data.</text>
</comment>
<keyword evidence="6" id="KW-0678">Repressor</keyword>
<dbReference type="InterPro" id="IPR012677">
    <property type="entry name" value="Nucleotide-bd_a/b_plait_sf"/>
</dbReference>
<keyword evidence="5" id="KW-0158">Chromosome</keyword>
<evidence type="ECO:0000256" key="11">
    <source>
        <dbReference type="PROSITE-ProRule" id="PRU00176"/>
    </source>
</evidence>
<dbReference type="Pfam" id="PF00076">
    <property type="entry name" value="RRM_1"/>
    <property type="match status" value="1"/>
</dbReference>
<dbReference type="Proteomes" id="UP001201812">
    <property type="component" value="Unassembled WGS sequence"/>
</dbReference>
<reference evidence="14" key="1">
    <citation type="submission" date="2022-01" db="EMBL/GenBank/DDBJ databases">
        <title>Genome Sequence Resource for Two Populations of Ditylenchus destructor, the Migratory Endoparasitic Phytonematode.</title>
        <authorList>
            <person name="Zhang H."/>
            <person name="Lin R."/>
            <person name="Xie B."/>
        </authorList>
    </citation>
    <scope>NUCLEOTIDE SEQUENCE</scope>
    <source>
        <strain evidence="14">BazhouSP</strain>
    </source>
</reference>
<organism evidence="14 15">
    <name type="scientific">Ditylenchus destructor</name>
    <dbReference type="NCBI Taxonomy" id="166010"/>
    <lineage>
        <taxon>Eukaryota</taxon>
        <taxon>Metazoa</taxon>
        <taxon>Ecdysozoa</taxon>
        <taxon>Nematoda</taxon>
        <taxon>Chromadorea</taxon>
        <taxon>Rhabditida</taxon>
        <taxon>Tylenchina</taxon>
        <taxon>Tylenchomorpha</taxon>
        <taxon>Sphaerularioidea</taxon>
        <taxon>Anguinidae</taxon>
        <taxon>Anguininae</taxon>
        <taxon>Ditylenchus</taxon>
    </lineage>
</organism>
<evidence type="ECO:0000313" key="14">
    <source>
        <dbReference type="EMBL" id="KAI1706382.1"/>
    </source>
</evidence>
<dbReference type="GO" id="GO:0032021">
    <property type="term" value="C:NELF complex"/>
    <property type="evidence" value="ECO:0007669"/>
    <property type="project" value="InterPro"/>
</dbReference>
<accession>A0AAD4MTL2</accession>
<dbReference type="GO" id="GO:0005694">
    <property type="term" value="C:chromosome"/>
    <property type="evidence" value="ECO:0007669"/>
    <property type="project" value="UniProtKB-SubCell"/>
</dbReference>
<feature type="compositionally biased region" description="Basic and acidic residues" evidence="12">
    <location>
        <begin position="234"/>
        <end position="244"/>
    </location>
</feature>
<sequence length="478" mass="51759">MNFPSALTQEEKDLKEMFEKLRKVRKAIGAASRNVASISGANAGKVESRVNKRSIEEAEVVTAEVKKKVMSGVITVKKANEKQTFKRSKKRDLESKLSVEVSHESGNSSGGELMSPRAQAQFEDWAVSAASAHKTASHSAQPVRGPTLNIRSYDLVAEPLYSAFGKFGTIKDLHIDERQRSALITFSSTNEADAALTAMDGNMINGITVRASFARDQSQAADVLDTGSEPGEIESDKEMDHFDSGIDQGGNTKDDFGSKSFGRGASDSFRGSRPFQSRGGGARGGPQTQGNRGTYRGNVQNNFRPGNSFNNIAGFNSRGRFTNERGRGRGQNNRFSSNASRGNRNFDSSRNTTLDDRERGNDAGVANTVGVINTAKLLKHTEETNNFSSSCSTSFENTGFGNSDQDKTGFGFGNNRGRGDFNKDTHRGGFANTGGDRDRFVNERGRGNRNNGGNRGRFGNNNRGGRHTNAGSNEDQNL</sequence>
<keyword evidence="15" id="KW-1185">Reference proteome</keyword>
<evidence type="ECO:0000256" key="12">
    <source>
        <dbReference type="SAM" id="MobiDB-lite"/>
    </source>
</evidence>
<name>A0AAD4MTL2_9BILA</name>
<dbReference type="GO" id="GO:0034244">
    <property type="term" value="P:negative regulation of transcription elongation by RNA polymerase II"/>
    <property type="evidence" value="ECO:0007669"/>
    <property type="project" value="TreeGrafter"/>
</dbReference>
<protein>
    <recommendedName>
        <fullName evidence="4">Negative elongation factor E</fullName>
    </recommendedName>
</protein>
<dbReference type="PROSITE" id="PS50102">
    <property type="entry name" value="RRM"/>
    <property type="match status" value="1"/>
</dbReference>
<evidence type="ECO:0000256" key="4">
    <source>
        <dbReference type="ARBA" id="ARBA00014464"/>
    </source>
</evidence>
<dbReference type="PANTHER" id="PTHR17250">
    <property type="entry name" value="NEGATIVE ELONGATION FACTOR E"/>
    <property type="match status" value="1"/>
</dbReference>
<evidence type="ECO:0000313" key="15">
    <source>
        <dbReference type="Proteomes" id="UP001201812"/>
    </source>
</evidence>
<feature type="compositionally biased region" description="Polar residues" evidence="12">
    <location>
        <begin position="469"/>
        <end position="478"/>
    </location>
</feature>
<dbReference type="PANTHER" id="PTHR17250:SF0">
    <property type="entry name" value="NEGATIVE ELONGATION FACTOR E"/>
    <property type="match status" value="1"/>
</dbReference>
<feature type="compositionally biased region" description="Basic and acidic residues" evidence="12">
    <location>
        <begin position="435"/>
        <end position="446"/>
    </location>
</feature>
<dbReference type="InterPro" id="IPR000504">
    <property type="entry name" value="RRM_dom"/>
</dbReference>
<feature type="compositionally biased region" description="Polar residues" evidence="12">
    <location>
        <begin position="331"/>
        <end position="352"/>
    </location>
</feature>
<gene>
    <name evidence="14" type="ORF">DdX_13041</name>
</gene>
<evidence type="ECO:0000256" key="5">
    <source>
        <dbReference type="ARBA" id="ARBA00022454"/>
    </source>
</evidence>
<feature type="domain" description="RRM" evidence="13">
    <location>
        <begin position="146"/>
        <end position="216"/>
    </location>
</feature>
<feature type="region of interest" description="Disordered" evidence="12">
    <location>
        <begin position="406"/>
        <end position="478"/>
    </location>
</feature>
<dbReference type="InterPro" id="IPR035979">
    <property type="entry name" value="RBD_domain_sf"/>
</dbReference>
<feature type="compositionally biased region" description="Low complexity" evidence="12">
    <location>
        <begin position="448"/>
        <end position="463"/>
    </location>
</feature>
<evidence type="ECO:0000256" key="10">
    <source>
        <dbReference type="ARBA" id="ARBA00023242"/>
    </source>
</evidence>
<keyword evidence="9" id="KW-0804">Transcription</keyword>
<feature type="compositionally biased region" description="Polar residues" evidence="12">
    <location>
        <begin position="286"/>
        <end position="314"/>
    </location>
</feature>
<dbReference type="GO" id="GO:0003723">
    <property type="term" value="F:RNA binding"/>
    <property type="evidence" value="ECO:0007669"/>
    <property type="project" value="UniProtKB-UniRule"/>
</dbReference>
<dbReference type="AlphaFoldDB" id="A0AAD4MTL2"/>
<feature type="compositionally biased region" description="Basic and acidic residues" evidence="12">
    <location>
        <begin position="417"/>
        <end position="427"/>
    </location>
</feature>
<proteinExistence type="inferred from homology"/>
<keyword evidence="8" id="KW-0805">Transcription regulation</keyword>
<dbReference type="EMBL" id="JAKKPZ010000048">
    <property type="protein sequence ID" value="KAI1706382.1"/>
    <property type="molecule type" value="Genomic_DNA"/>
</dbReference>
<evidence type="ECO:0000256" key="1">
    <source>
        <dbReference type="ARBA" id="ARBA00004123"/>
    </source>
</evidence>
<dbReference type="InterPro" id="IPR033102">
    <property type="entry name" value="NELFE"/>
</dbReference>
<feature type="compositionally biased region" description="Basic and acidic residues" evidence="12">
    <location>
        <begin position="91"/>
        <end position="103"/>
    </location>
</feature>
<comment type="subcellular location">
    <subcellularLocation>
        <location evidence="2">Chromosome</location>
    </subcellularLocation>
    <subcellularLocation>
        <location evidence="1">Nucleus</location>
    </subcellularLocation>
</comment>
<evidence type="ECO:0000256" key="6">
    <source>
        <dbReference type="ARBA" id="ARBA00022491"/>
    </source>
</evidence>
<comment type="similarity">
    <text evidence="3">Belongs to the RRM NELF-E family.</text>
</comment>
<dbReference type="SUPFAM" id="SSF54928">
    <property type="entry name" value="RNA-binding domain, RBD"/>
    <property type="match status" value="1"/>
</dbReference>